<dbReference type="Pfam" id="PF04107">
    <property type="entry name" value="GCS2"/>
    <property type="match status" value="1"/>
</dbReference>
<dbReference type="InterPro" id="IPR014746">
    <property type="entry name" value="Gln_synth/guanido_kin_cat_dom"/>
</dbReference>
<keyword evidence="3 5" id="KW-0067">ATP-binding</keyword>
<dbReference type="NCBIfam" id="NF010044">
    <property type="entry name" value="PRK13517.1-4"/>
    <property type="match status" value="1"/>
</dbReference>
<dbReference type="NCBIfam" id="TIGR02050">
    <property type="entry name" value="gshA_cyan_rel"/>
    <property type="match status" value="1"/>
</dbReference>
<dbReference type="InterPro" id="IPR050141">
    <property type="entry name" value="GCL_type2/YbdK_subfam"/>
</dbReference>
<reference evidence="6 7" key="1">
    <citation type="submission" date="2019-06" db="EMBL/GenBank/DDBJ databases">
        <authorList>
            <person name="Li J."/>
        </authorList>
    </citation>
    <scope>NUCLEOTIDE SEQUENCE [LARGE SCALE GENOMIC DNA]</scope>
    <source>
        <strain evidence="6 7">LMG 28165</strain>
    </source>
</reference>
<evidence type="ECO:0000256" key="1">
    <source>
        <dbReference type="ARBA" id="ARBA00022598"/>
    </source>
</evidence>
<evidence type="ECO:0000313" key="7">
    <source>
        <dbReference type="Proteomes" id="UP000312032"/>
    </source>
</evidence>
<accession>A0A5C4U3L0</accession>
<evidence type="ECO:0000256" key="4">
    <source>
        <dbReference type="ARBA" id="ARBA00048819"/>
    </source>
</evidence>
<dbReference type="GO" id="GO:0004357">
    <property type="term" value="F:glutamate-cysteine ligase activity"/>
    <property type="evidence" value="ECO:0007669"/>
    <property type="project" value="UniProtKB-EC"/>
</dbReference>
<dbReference type="GO" id="GO:0042398">
    <property type="term" value="P:modified amino acid biosynthetic process"/>
    <property type="evidence" value="ECO:0007669"/>
    <property type="project" value="InterPro"/>
</dbReference>
<dbReference type="Proteomes" id="UP000312032">
    <property type="component" value="Unassembled WGS sequence"/>
</dbReference>
<dbReference type="OrthoDB" id="9769628at2"/>
<dbReference type="HAMAP" id="MF_01609">
    <property type="entry name" value="Glu_cys_ligase_2"/>
    <property type="match status" value="1"/>
</dbReference>
<dbReference type="InterPro" id="IPR011793">
    <property type="entry name" value="YbdK"/>
</dbReference>
<dbReference type="PANTHER" id="PTHR36510">
    <property type="entry name" value="GLUTAMATE--CYSTEINE LIGASE 2-RELATED"/>
    <property type="match status" value="1"/>
</dbReference>
<comment type="caution">
    <text evidence="6">The sequence shown here is derived from an EMBL/GenBank/DDBJ whole genome shotgun (WGS) entry which is preliminary data.</text>
</comment>
<evidence type="ECO:0000256" key="2">
    <source>
        <dbReference type="ARBA" id="ARBA00022741"/>
    </source>
</evidence>
<dbReference type="SUPFAM" id="SSF55931">
    <property type="entry name" value="Glutamine synthetase/guanido kinase"/>
    <property type="match status" value="1"/>
</dbReference>
<name>A0A5C4U3L0_9CORY</name>
<sequence>MAENFRRSERPTLGIEWELGVIDPETRDLVPRAVELIDHIEPRYPQLHFEREFLQNTVELVTGVHTTVPRAVDELRQGVDALTSGAAELGAAIWTSGSHPFSDFREQPVSPKMTYAEIINRTQYWGQQMLIWGIHVHVGISHEDRVWPIINAIMTHYPHLLSISASSPGWDGIDTGYASNRTMLYQQLPTAGLPYQFGSWAEWEAFQHDQSTSGVTNHTGSMHFDVRPASKWGTIEVRISDATSNLRELSAIVALTHCLVVHYDRMIDRGEELPTLQPWHVAENKWRAARYGLEALVITSRETEERWVTQELSELVDTLEPLARELDCYEELQLIGEILERGAGYARQRRIHELTGDWRKAVDATSAELLELRPIR</sequence>
<keyword evidence="1 5" id="KW-0436">Ligase</keyword>
<comment type="similarity">
    <text evidence="5">Belongs to the glutamate--cysteine ligase type 2 family. YbdK subfamily.</text>
</comment>
<evidence type="ECO:0000256" key="5">
    <source>
        <dbReference type="HAMAP-Rule" id="MF_01609"/>
    </source>
</evidence>
<protein>
    <recommendedName>
        <fullName evidence="5">Putative glutamate--cysteine ligase 2</fullName>
        <ecNumber evidence="5">6.3.2.2</ecNumber>
    </recommendedName>
    <alternativeName>
        <fullName evidence="5">Gamma-glutamylcysteine synthetase 2</fullName>
        <shortName evidence="5">GCS 2</shortName>
        <shortName evidence="5">Gamma-GCS 2</shortName>
    </alternativeName>
</protein>
<dbReference type="EC" id="6.3.2.2" evidence="5"/>
<dbReference type="RefSeq" id="WP_139466219.1">
    <property type="nucleotide sequence ID" value="NZ_VDHJ01000012.1"/>
</dbReference>
<gene>
    <name evidence="6" type="ORF">FHE74_09210</name>
</gene>
<evidence type="ECO:0000256" key="3">
    <source>
        <dbReference type="ARBA" id="ARBA00022840"/>
    </source>
</evidence>
<dbReference type="GO" id="GO:0005524">
    <property type="term" value="F:ATP binding"/>
    <property type="evidence" value="ECO:0007669"/>
    <property type="project" value="UniProtKB-KW"/>
</dbReference>
<dbReference type="PANTHER" id="PTHR36510:SF1">
    <property type="entry name" value="GLUTAMATE--CYSTEINE LIGASE 2-RELATED"/>
    <property type="match status" value="1"/>
</dbReference>
<dbReference type="NCBIfam" id="NF010042">
    <property type="entry name" value="PRK13517.1-2"/>
    <property type="match status" value="1"/>
</dbReference>
<comment type="catalytic activity">
    <reaction evidence="4 5">
        <text>L-cysteine + L-glutamate + ATP = gamma-L-glutamyl-L-cysteine + ADP + phosphate + H(+)</text>
        <dbReference type="Rhea" id="RHEA:13285"/>
        <dbReference type="ChEBI" id="CHEBI:15378"/>
        <dbReference type="ChEBI" id="CHEBI:29985"/>
        <dbReference type="ChEBI" id="CHEBI:30616"/>
        <dbReference type="ChEBI" id="CHEBI:35235"/>
        <dbReference type="ChEBI" id="CHEBI:43474"/>
        <dbReference type="ChEBI" id="CHEBI:58173"/>
        <dbReference type="ChEBI" id="CHEBI:456216"/>
        <dbReference type="EC" id="6.3.2.2"/>
    </reaction>
</comment>
<organism evidence="6 7">
    <name type="scientific">Corynebacterium tapiri</name>
    <dbReference type="NCBI Taxonomy" id="1448266"/>
    <lineage>
        <taxon>Bacteria</taxon>
        <taxon>Bacillati</taxon>
        <taxon>Actinomycetota</taxon>
        <taxon>Actinomycetes</taxon>
        <taxon>Mycobacteriales</taxon>
        <taxon>Corynebacteriaceae</taxon>
        <taxon>Corynebacterium</taxon>
    </lineage>
</organism>
<proteinExistence type="inferred from homology"/>
<keyword evidence="7" id="KW-1185">Reference proteome</keyword>
<keyword evidence="2 5" id="KW-0547">Nucleotide-binding</keyword>
<dbReference type="EMBL" id="VDHJ01000012">
    <property type="protein sequence ID" value="TNL95758.1"/>
    <property type="molecule type" value="Genomic_DNA"/>
</dbReference>
<comment type="function">
    <text evidence="5">ATP-dependent carboxylate-amine ligase which exhibits weak glutamate--cysteine ligase activity.</text>
</comment>
<dbReference type="InterPro" id="IPR006336">
    <property type="entry name" value="GCS2"/>
</dbReference>
<dbReference type="AlphaFoldDB" id="A0A5C4U3L0"/>
<evidence type="ECO:0000313" key="6">
    <source>
        <dbReference type="EMBL" id="TNL95758.1"/>
    </source>
</evidence>
<dbReference type="Gene3D" id="3.30.590.20">
    <property type="match status" value="1"/>
</dbReference>